<reference evidence="3" key="1">
    <citation type="submission" date="2019-02" db="EMBL/GenBank/DDBJ databases">
        <authorList>
            <person name="Gruber-Vodicka R. H."/>
            <person name="Seah K. B. B."/>
        </authorList>
    </citation>
    <scope>NUCLEOTIDE SEQUENCE</scope>
    <source>
        <strain evidence="2">BECK_S312</strain>
        <strain evidence="3">BECK_S426</strain>
    </source>
</reference>
<dbReference type="SUPFAM" id="SSF52242">
    <property type="entry name" value="Cobalamin (vitamin B12)-binding domain"/>
    <property type="match status" value="1"/>
</dbReference>
<gene>
    <name evidence="2" type="ORF">BECKLPF1236A_GA0070988_101395</name>
    <name evidence="3" type="ORF">BECKLPF1236C_GA0070990_101505</name>
</gene>
<sequence length="58" mass="6423">MMVAKIGKDGHDRCAEVVATVFADLGFDGQTSASSSRPRARWRNRPWKMTPMSSAWAP</sequence>
<evidence type="ECO:0000256" key="1">
    <source>
        <dbReference type="SAM" id="MobiDB-lite"/>
    </source>
</evidence>
<organism evidence="3">
    <name type="scientific">Candidatus Kentrum sp. LPFa</name>
    <dbReference type="NCBI Taxonomy" id="2126335"/>
    <lineage>
        <taxon>Bacteria</taxon>
        <taxon>Pseudomonadati</taxon>
        <taxon>Pseudomonadota</taxon>
        <taxon>Gammaproteobacteria</taxon>
        <taxon>Candidatus Kentrum</taxon>
    </lineage>
</organism>
<accession>A0A450XRD4</accession>
<feature type="region of interest" description="Disordered" evidence="1">
    <location>
        <begin position="30"/>
        <end position="58"/>
    </location>
</feature>
<proteinExistence type="predicted"/>
<dbReference type="GO" id="GO:0031419">
    <property type="term" value="F:cobalamin binding"/>
    <property type="evidence" value="ECO:0007669"/>
    <property type="project" value="InterPro"/>
</dbReference>
<dbReference type="GO" id="GO:0046872">
    <property type="term" value="F:metal ion binding"/>
    <property type="evidence" value="ECO:0007669"/>
    <property type="project" value="InterPro"/>
</dbReference>
<dbReference type="Gene3D" id="3.40.50.280">
    <property type="entry name" value="Cobalamin-binding domain"/>
    <property type="match status" value="1"/>
</dbReference>
<evidence type="ECO:0000313" key="3">
    <source>
        <dbReference type="EMBL" id="VFK31835.1"/>
    </source>
</evidence>
<name>A0A450XRD4_9GAMM</name>
<dbReference type="EMBL" id="CAADFM010000139">
    <property type="protein sequence ID" value="VFK16106.1"/>
    <property type="molecule type" value="Genomic_DNA"/>
</dbReference>
<dbReference type="EMBL" id="CAADFP010000150">
    <property type="protein sequence ID" value="VFK31835.1"/>
    <property type="molecule type" value="Genomic_DNA"/>
</dbReference>
<protein>
    <submittedName>
        <fullName evidence="3">Methylmalonyl-CoA mutase C-terminal domain-containing protein</fullName>
    </submittedName>
</protein>
<evidence type="ECO:0000313" key="2">
    <source>
        <dbReference type="EMBL" id="VFK16106.1"/>
    </source>
</evidence>
<dbReference type="AlphaFoldDB" id="A0A450XRD4"/>
<dbReference type="InterPro" id="IPR036724">
    <property type="entry name" value="Cobalamin-bd_sf"/>
</dbReference>